<dbReference type="InterPro" id="IPR001841">
    <property type="entry name" value="Znf_RING"/>
</dbReference>
<dbReference type="PROSITE" id="PS00518">
    <property type="entry name" value="ZF_RING_1"/>
    <property type="match status" value="1"/>
</dbReference>
<name>A0A0L0HKW3_SPIPD</name>
<sequence>MTKNRSTTPVLDRRQKTPAQPEESLQRRRRRSNRVMEGDLDAPETPVLRRSRRQTPHPARGADNAHNDTQSEAIATNVPQAQPRKRVRGASHDTTSMLDDEFPKVDSLREEVTPGSLKRQRTDAWGEDIGGEGSGVESEGYHITLADDESLSDRDSGVLEVDARAPSDVSTSPSAIIDLTSDTTTLPNSTHTDTTRMAHIIDLSTPVVSQIRNPVQRSPSSEAVFDLTQEEDDDLQVLHHIPGVRLPSVPRAFTSGMLELGADTLSSPEAGGSVRAWIESAFSRMLGTGSRSVPNDNLHEVGGQSPLQPQSIRSIRPRLPSFNELQDNLRTTVARPQPPPPPPEPENPAALKCAICLGTFSVNTNLSATICGHIYCEDCIKDVLKVKKECPMCRRPLKGKNSIHRLYIS</sequence>
<evidence type="ECO:0000256" key="2">
    <source>
        <dbReference type="ARBA" id="ARBA00022771"/>
    </source>
</evidence>
<dbReference type="VEuPathDB" id="FungiDB:SPPG_03279"/>
<dbReference type="InterPro" id="IPR013083">
    <property type="entry name" value="Znf_RING/FYVE/PHD"/>
</dbReference>
<dbReference type="OrthoDB" id="6105938at2759"/>
<dbReference type="STRING" id="645134.A0A0L0HKW3"/>
<evidence type="ECO:0000256" key="3">
    <source>
        <dbReference type="ARBA" id="ARBA00022833"/>
    </source>
</evidence>
<dbReference type="InterPro" id="IPR047134">
    <property type="entry name" value="RNF4"/>
</dbReference>
<reference evidence="7 8" key="1">
    <citation type="submission" date="2009-08" db="EMBL/GenBank/DDBJ databases">
        <title>The Genome Sequence of Spizellomyces punctatus strain DAOM BR117.</title>
        <authorList>
            <consortium name="The Broad Institute Genome Sequencing Platform"/>
            <person name="Russ C."/>
            <person name="Cuomo C."/>
            <person name="Shea T."/>
            <person name="Young S.K."/>
            <person name="Zeng Q."/>
            <person name="Koehrsen M."/>
            <person name="Haas B."/>
            <person name="Borodovsky M."/>
            <person name="Guigo R."/>
            <person name="Alvarado L."/>
            <person name="Berlin A."/>
            <person name="Bochicchio J."/>
            <person name="Borenstein D."/>
            <person name="Chapman S."/>
            <person name="Chen Z."/>
            <person name="Engels R."/>
            <person name="Freedman E."/>
            <person name="Gellesch M."/>
            <person name="Goldberg J."/>
            <person name="Griggs A."/>
            <person name="Gujja S."/>
            <person name="Heiman D."/>
            <person name="Hepburn T."/>
            <person name="Howarth C."/>
            <person name="Jen D."/>
            <person name="Larson L."/>
            <person name="Lewis B."/>
            <person name="Mehta T."/>
            <person name="Park D."/>
            <person name="Pearson M."/>
            <person name="Roberts A."/>
            <person name="Saif S."/>
            <person name="Shenoy N."/>
            <person name="Sisk P."/>
            <person name="Stolte C."/>
            <person name="Sykes S."/>
            <person name="Thomson T."/>
            <person name="Walk T."/>
            <person name="White J."/>
            <person name="Yandava C."/>
            <person name="Burger G."/>
            <person name="Gray M.W."/>
            <person name="Holland P.W.H."/>
            <person name="King N."/>
            <person name="Lang F.B.F."/>
            <person name="Roger A.J."/>
            <person name="Ruiz-Trillo I."/>
            <person name="Lander E."/>
            <person name="Nusbaum C."/>
        </authorList>
    </citation>
    <scope>NUCLEOTIDE SEQUENCE [LARGE SCALE GENOMIC DNA]</scope>
    <source>
        <strain evidence="7 8">DAOM BR117</strain>
    </source>
</reference>
<feature type="domain" description="RING-type" evidence="6">
    <location>
        <begin position="353"/>
        <end position="394"/>
    </location>
</feature>
<dbReference type="PANTHER" id="PTHR23041">
    <property type="entry name" value="RING FINGER DOMAIN-CONTAINING"/>
    <property type="match status" value="1"/>
</dbReference>
<keyword evidence="8" id="KW-1185">Reference proteome</keyword>
<keyword evidence="1" id="KW-0479">Metal-binding</keyword>
<dbReference type="SUPFAM" id="SSF57850">
    <property type="entry name" value="RING/U-box"/>
    <property type="match status" value="1"/>
</dbReference>
<organism evidence="7 8">
    <name type="scientific">Spizellomyces punctatus (strain DAOM BR117)</name>
    <dbReference type="NCBI Taxonomy" id="645134"/>
    <lineage>
        <taxon>Eukaryota</taxon>
        <taxon>Fungi</taxon>
        <taxon>Fungi incertae sedis</taxon>
        <taxon>Chytridiomycota</taxon>
        <taxon>Chytridiomycota incertae sedis</taxon>
        <taxon>Chytridiomycetes</taxon>
        <taxon>Spizellomycetales</taxon>
        <taxon>Spizellomycetaceae</taxon>
        <taxon>Spizellomyces</taxon>
    </lineage>
</organism>
<dbReference type="AlphaFoldDB" id="A0A0L0HKW3"/>
<evidence type="ECO:0000256" key="4">
    <source>
        <dbReference type="PROSITE-ProRule" id="PRU00175"/>
    </source>
</evidence>
<feature type="compositionally biased region" description="Polar residues" evidence="5">
    <location>
        <begin position="67"/>
        <end position="80"/>
    </location>
</feature>
<protein>
    <recommendedName>
        <fullName evidence="6">RING-type domain-containing protein</fullName>
    </recommendedName>
</protein>
<dbReference type="RefSeq" id="XP_016609518.1">
    <property type="nucleotide sequence ID" value="XM_016751555.1"/>
</dbReference>
<gene>
    <name evidence="7" type="ORF">SPPG_03279</name>
</gene>
<dbReference type="GO" id="GO:0008270">
    <property type="term" value="F:zinc ion binding"/>
    <property type="evidence" value="ECO:0007669"/>
    <property type="project" value="UniProtKB-KW"/>
</dbReference>
<evidence type="ECO:0000259" key="6">
    <source>
        <dbReference type="PROSITE" id="PS50089"/>
    </source>
</evidence>
<evidence type="ECO:0000313" key="8">
    <source>
        <dbReference type="Proteomes" id="UP000053201"/>
    </source>
</evidence>
<keyword evidence="2 4" id="KW-0863">Zinc-finger</keyword>
<feature type="region of interest" description="Disordered" evidence="5">
    <location>
        <begin position="293"/>
        <end position="312"/>
    </location>
</feature>
<dbReference type="InParanoid" id="A0A0L0HKW3"/>
<accession>A0A0L0HKW3</accession>
<dbReference type="SMART" id="SM00184">
    <property type="entry name" value="RING"/>
    <property type="match status" value="1"/>
</dbReference>
<evidence type="ECO:0000313" key="7">
    <source>
        <dbReference type="EMBL" id="KND01479.1"/>
    </source>
</evidence>
<evidence type="ECO:0000256" key="1">
    <source>
        <dbReference type="ARBA" id="ARBA00022723"/>
    </source>
</evidence>
<dbReference type="EMBL" id="KQ257454">
    <property type="protein sequence ID" value="KND01479.1"/>
    <property type="molecule type" value="Genomic_DNA"/>
</dbReference>
<dbReference type="Gene3D" id="3.30.40.10">
    <property type="entry name" value="Zinc/RING finger domain, C3HC4 (zinc finger)"/>
    <property type="match status" value="1"/>
</dbReference>
<feature type="region of interest" description="Disordered" evidence="5">
    <location>
        <begin position="1"/>
        <end position="100"/>
    </location>
</feature>
<evidence type="ECO:0000256" key="5">
    <source>
        <dbReference type="SAM" id="MobiDB-lite"/>
    </source>
</evidence>
<dbReference type="Proteomes" id="UP000053201">
    <property type="component" value="Unassembled WGS sequence"/>
</dbReference>
<keyword evidence="3" id="KW-0862">Zinc</keyword>
<dbReference type="FunCoup" id="A0A0L0HKW3">
    <property type="interactions" value="17"/>
</dbReference>
<dbReference type="GeneID" id="27686810"/>
<dbReference type="Pfam" id="PF13639">
    <property type="entry name" value="zf-RING_2"/>
    <property type="match status" value="1"/>
</dbReference>
<dbReference type="PANTHER" id="PTHR23041:SF78">
    <property type="entry name" value="E3 UBIQUITIN-PROTEIN LIGASE RNF4"/>
    <property type="match status" value="1"/>
</dbReference>
<proteinExistence type="predicted"/>
<dbReference type="InterPro" id="IPR017907">
    <property type="entry name" value="Znf_RING_CS"/>
</dbReference>
<dbReference type="PROSITE" id="PS50089">
    <property type="entry name" value="ZF_RING_2"/>
    <property type="match status" value="1"/>
</dbReference>